<evidence type="ECO:0000256" key="5">
    <source>
        <dbReference type="PIRNR" id="PIRNR001488"/>
    </source>
</evidence>
<dbReference type="Pfam" id="PF01323">
    <property type="entry name" value="DSBA"/>
    <property type="match status" value="1"/>
</dbReference>
<evidence type="ECO:0000256" key="3">
    <source>
        <dbReference type="ARBA" id="ARBA00023157"/>
    </source>
</evidence>
<feature type="signal peptide" evidence="6">
    <location>
        <begin position="1"/>
        <end position="22"/>
    </location>
</feature>
<evidence type="ECO:0000256" key="2">
    <source>
        <dbReference type="ARBA" id="ARBA00022729"/>
    </source>
</evidence>
<dbReference type="Gene3D" id="3.40.30.10">
    <property type="entry name" value="Glutaredoxin"/>
    <property type="match status" value="1"/>
</dbReference>
<comment type="similarity">
    <text evidence="1">Belongs to the thioredoxin family. DsbA subfamily.</text>
</comment>
<dbReference type="InterPro" id="IPR036249">
    <property type="entry name" value="Thioredoxin-like_sf"/>
</dbReference>
<protein>
    <recommendedName>
        <fullName evidence="5">Thiol:disulfide interchange protein</fullName>
    </recommendedName>
</protein>
<dbReference type="PIRSF" id="PIRSF001488">
    <property type="entry name" value="Tdi_protein"/>
    <property type="match status" value="1"/>
</dbReference>
<keyword evidence="2 6" id="KW-0732">Signal</keyword>
<organism evidence="8 9">
    <name type="scientific">Shewanella litorisediminis</name>
    <dbReference type="NCBI Taxonomy" id="1173586"/>
    <lineage>
        <taxon>Bacteria</taxon>
        <taxon>Pseudomonadati</taxon>
        <taxon>Pseudomonadota</taxon>
        <taxon>Gammaproteobacteria</taxon>
        <taxon>Alteromonadales</taxon>
        <taxon>Shewanellaceae</taxon>
        <taxon>Shewanella</taxon>
    </lineage>
</organism>
<evidence type="ECO:0000256" key="4">
    <source>
        <dbReference type="ARBA" id="ARBA00023284"/>
    </source>
</evidence>
<reference evidence="8 9" key="1">
    <citation type="journal article" date="2012" name="Antonie Van Leeuwenhoek">
        <title>Shewanella litorisediminis sp. nov., a gammaproteobacterium isolated from a tidal flat sediment.</title>
        <authorList>
            <person name="Lee M.H."/>
            <person name="Yoon J.H."/>
        </authorList>
    </citation>
    <scope>NUCLEOTIDE SEQUENCE [LARGE SCALE GENOMIC DNA]</scope>
    <source>
        <strain evidence="8 9">SMK1-12</strain>
    </source>
</reference>
<dbReference type="InterPro" id="IPR050824">
    <property type="entry name" value="Thiol_disulfide_DsbA"/>
</dbReference>
<proteinExistence type="inferred from homology"/>
<dbReference type="CDD" id="cd03019">
    <property type="entry name" value="DsbA_DsbA"/>
    <property type="match status" value="1"/>
</dbReference>
<keyword evidence="3 5" id="KW-1015">Disulfide bond</keyword>
<dbReference type="Proteomes" id="UP000596252">
    <property type="component" value="Chromosome"/>
</dbReference>
<dbReference type="PANTHER" id="PTHR35891:SF2">
    <property type="entry name" value="THIOL:DISULFIDE INTERCHANGE PROTEIN DSBA"/>
    <property type="match status" value="1"/>
</dbReference>
<gene>
    <name evidence="8" type="ORF">JQC75_07475</name>
</gene>
<comment type="subcellular location">
    <subcellularLocation>
        <location evidence="5">Periplasm</location>
    </subcellularLocation>
</comment>
<feature type="domain" description="DSBA-like thioredoxin" evidence="7">
    <location>
        <begin position="45"/>
        <end position="180"/>
    </location>
</feature>
<evidence type="ECO:0000313" key="8">
    <source>
        <dbReference type="EMBL" id="QRH03230.1"/>
    </source>
</evidence>
<feature type="chain" id="PRO_5045462601" description="Thiol:disulfide interchange protein" evidence="6">
    <location>
        <begin position="23"/>
        <end position="200"/>
    </location>
</feature>
<keyword evidence="9" id="KW-1185">Reference proteome</keyword>
<dbReference type="InterPro" id="IPR023205">
    <property type="entry name" value="DsbA/DsbL"/>
</dbReference>
<name>A0ABX7G7R9_9GAMM</name>
<evidence type="ECO:0000259" key="7">
    <source>
        <dbReference type="Pfam" id="PF01323"/>
    </source>
</evidence>
<dbReference type="PANTHER" id="PTHR35891">
    <property type="entry name" value="THIOL:DISULFIDE INTERCHANGE PROTEIN DSBA"/>
    <property type="match status" value="1"/>
</dbReference>
<evidence type="ECO:0000256" key="1">
    <source>
        <dbReference type="ARBA" id="ARBA00005791"/>
    </source>
</evidence>
<accession>A0ABX7G7R9</accession>
<dbReference type="EMBL" id="CP069213">
    <property type="protein sequence ID" value="QRH03230.1"/>
    <property type="molecule type" value="Genomic_DNA"/>
</dbReference>
<sequence length="200" mass="22399">MKASLKLLGLLGSLLLSLSSMATTFEEGKDYVRVEGFNESHTPVLREFFSYNCPHCYRMDHTIEETVGLVANEVRFERTPVGAGRKPWQMSQLAYYLAQTFKVTAQTHGAIFKQVQQVAPFQSEADVKQFFVSQGLKADELDKALASSDRKLAMMTFDTETQLSGIRGVPSLLVNGKYMLNIQGRSSSEIAELVQYLVKQ</sequence>
<dbReference type="InterPro" id="IPR001853">
    <property type="entry name" value="DSBA-like_thioredoxin_dom"/>
</dbReference>
<dbReference type="SUPFAM" id="SSF52833">
    <property type="entry name" value="Thioredoxin-like"/>
    <property type="match status" value="1"/>
</dbReference>
<keyword evidence="4" id="KW-0676">Redox-active center</keyword>
<evidence type="ECO:0000313" key="9">
    <source>
        <dbReference type="Proteomes" id="UP000596252"/>
    </source>
</evidence>
<evidence type="ECO:0000256" key="6">
    <source>
        <dbReference type="SAM" id="SignalP"/>
    </source>
</evidence>
<keyword evidence="5" id="KW-0574">Periplasm</keyword>
<dbReference type="RefSeq" id="WP_203326789.1">
    <property type="nucleotide sequence ID" value="NZ_CP069213.1"/>
</dbReference>